<feature type="compositionally biased region" description="Basic and acidic residues" evidence="3">
    <location>
        <begin position="66"/>
        <end position="77"/>
    </location>
</feature>
<dbReference type="PROSITE" id="PS51320">
    <property type="entry name" value="TIFY"/>
    <property type="match status" value="1"/>
</dbReference>
<keyword evidence="2" id="KW-1184">Jasmonic acid signaling pathway</keyword>
<feature type="domain" description="Tify" evidence="4">
    <location>
        <begin position="130"/>
        <end position="165"/>
    </location>
</feature>
<dbReference type="SMART" id="SM00979">
    <property type="entry name" value="TIFY"/>
    <property type="match status" value="1"/>
</dbReference>
<comment type="similarity">
    <text evidence="1 2">Belongs to the TIFY/JAZ family.</text>
</comment>
<feature type="compositionally biased region" description="Low complexity" evidence="3">
    <location>
        <begin position="119"/>
        <end position="135"/>
    </location>
</feature>
<evidence type="ECO:0000256" key="3">
    <source>
        <dbReference type="SAM" id="MobiDB-lite"/>
    </source>
</evidence>
<keyword evidence="6" id="KW-1185">Reference proteome</keyword>
<dbReference type="InterPro" id="IPR010399">
    <property type="entry name" value="Tify_dom"/>
</dbReference>
<feature type="region of interest" description="Disordered" evidence="3">
    <location>
        <begin position="165"/>
        <end position="194"/>
    </location>
</feature>
<comment type="domain">
    <text evidence="2">The jas domain is required for interaction with COI1.</text>
</comment>
<dbReference type="PANTHER" id="PTHR33077">
    <property type="entry name" value="PROTEIN TIFY 4A-RELATED-RELATED"/>
    <property type="match status" value="1"/>
</dbReference>
<sequence>MNPAPGESPVPSASPLDKPLAELTEDDVAQLTREDCRRFLKQKGMRRPSWNKSQAIQQVISLKSLLDSRRDSGDGTRMKKKSRPAAPPPPPPAEATAPQVPVSSPYRRKDPNPNPNPLRPANSAAARVRASPPASQMTIFYGGRVRVYNDVPAEKARALMQLAATPGPGPAYQNRTVAPRLGPGAVPTTGKPVPRLRDSVNWSLARESEPGMERRW</sequence>
<protein>
    <recommendedName>
        <fullName evidence="2">Protein TIFY</fullName>
    </recommendedName>
    <alternativeName>
        <fullName evidence="2">Jasmonate ZIM domain-containing protein</fullName>
    </alternativeName>
</protein>
<gene>
    <name evidence="5" type="ORF">M6B38_262965</name>
</gene>
<dbReference type="InterPro" id="IPR040390">
    <property type="entry name" value="TIFY/JAZ"/>
</dbReference>
<evidence type="ECO:0000313" key="6">
    <source>
        <dbReference type="Proteomes" id="UP001140949"/>
    </source>
</evidence>
<dbReference type="AlphaFoldDB" id="A0AAX6IDF2"/>
<feature type="region of interest" description="Disordered" evidence="3">
    <location>
        <begin position="62"/>
        <end position="135"/>
    </location>
</feature>
<evidence type="ECO:0000259" key="4">
    <source>
        <dbReference type="PROSITE" id="PS51320"/>
    </source>
</evidence>
<comment type="caution">
    <text evidence="5">The sequence shown here is derived from an EMBL/GenBank/DDBJ whole genome shotgun (WGS) entry which is preliminary data.</text>
</comment>
<dbReference type="PANTHER" id="PTHR33077:SF60">
    <property type="entry name" value="TIFY DOMAIN-CONTAINING PROTEIN"/>
    <property type="match status" value="1"/>
</dbReference>
<reference evidence="5" key="1">
    <citation type="journal article" date="2023" name="GigaByte">
        <title>Genome assembly of the bearded iris, Iris pallida Lam.</title>
        <authorList>
            <person name="Bruccoleri R.E."/>
            <person name="Oakeley E.J."/>
            <person name="Faust A.M.E."/>
            <person name="Altorfer M."/>
            <person name="Dessus-Babus S."/>
            <person name="Burckhardt D."/>
            <person name="Oertli M."/>
            <person name="Naumann U."/>
            <person name="Petersen F."/>
            <person name="Wong J."/>
        </authorList>
    </citation>
    <scope>NUCLEOTIDE SEQUENCE</scope>
    <source>
        <strain evidence="5">GSM-AAB239-AS_SAM_17_03QT</strain>
    </source>
</reference>
<dbReference type="Proteomes" id="UP001140949">
    <property type="component" value="Unassembled WGS sequence"/>
</dbReference>
<dbReference type="GO" id="GO:2000022">
    <property type="term" value="P:regulation of jasmonic acid mediated signaling pathway"/>
    <property type="evidence" value="ECO:0007669"/>
    <property type="project" value="UniProtKB-UniRule"/>
</dbReference>
<dbReference type="GO" id="GO:0005634">
    <property type="term" value="C:nucleus"/>
    <property type="evidence" value="ECO:0007669"/>
    <property type="project" value="UniProtKB-SubCell"/>
</dbReference>
<evidence type="ECO:0000256" key="1">
    <source>
        <dbReference type="ARBA" id="ARBA00008614"/>
    </source>
</evidence>
<evidence type="ECO:0000256" key="2">
    <source>
        <dbReference type="RuleBase" id="RU369065"/>
    </source>
</evidence>
<name>A0AAX6IDF2_IRIPA</name>
<accession>A0AAX6IDF2</accession>
<comment type="subcellular location">
    <subcellularLocation>
        <location evidence="2">Nucleus</location>
    </subcellularLocation>
</comment>
<dbReference type="GO" id="GO:0009611">
    <property type="term" value="P:response to wounding"/>
    <property type="evidence" value="ECO:0007669"/>
    <property type="project" value="UniProtKB-UniRule"/>
</dbReference>
<reference evidence="5" key="2">
    <citation type="submission" date="2023-04" db="EMBL/GenBank/DDBJ databases">
        <authorList>
            <person name="Bruccoleri R.E."/>
            <person name="Oakeley E.J."/>
            <person name="Faust A.-M."/>
            <person name="Dessus-Babus S."/>
            <person name="Altorfer M."/>
            <person name="Burckhardt D."/>
            <person name="Oertli M."/>
            <person name="Naumann U."/>
            <person name="Petersen F."/>
            <person name="Wong J."/>
        </authorList>
    </citation>
    <scope>NUCLEOTIDE SEQUENCE</scope>
    <source>
        <strain evidence="5">GSM-AAB239-AS_SAM_17_03QT</strain>
        <tissue evidence="5">Leaf</tissue>
    </source>
</reference>
<dbReference type="GO" id="GO:0031347">
    <property type="term" value="P:regulation of defense response"/>
    <property type="evidence" value="ECO:0007669"/>
    <property type="project" value="UniProtKB-UniRule"/>
</dbReference>
<comment type="function">
    <text evidence="2">Repressor of jasmonate responses.</text>
</comment>
<keyword evidence="2" id="KW-0539">Nucleus</keyword>
<dbReference type="Pfam" id="PF06200">
    <property type="entry name" value="tify"/>
    <property type="match status" value="1"/>
</dbReference>
<evidence type="ECO:0000313" key="5">
    <source>
        <dbReference type="EMBL" id="KAJ6851061.1"/>
    </source>
</evidence>
<proteinExistence type="inferred from homology"/>
<organism evidence="5 6">
    <name type="scientific">Iris pallida</name>
    <name type="common">Sweet iris</name>
    <dbReference type="NCBI Taxonomy" id="29817"/>
    <lineage>
        <taxon>Eukaryota</taxon>
        <taxon>Viridiplantae</taxon>
        <taxon>Streptophyta</taxon>
        <taxon>Embryophyta</taxon>
        <taxon>Tracheophyta</taxon>
        <taxon>Spermatophyta</taxon>
        <taxon>Magnoliopsida</taxon>
        <taxon>Liliopsida</taxon>
        <taxon>Asparagales</taxon>
        <taxon>Iridaceae</taxon>
        <taxon>Iridoideae</taxon>
        <taxon>Irideae</taxon>
        <taxon>Iris</taxon>
    </lineage>
</organism>
<dbReference type="EMBL" id="JANAVB010002396">
    <property type="protein sequence ID" value="KAJ6851061.1"/>
    <property type="molecule type" value="Genomic_DNA"/>
</dbReference>